<dbReference type="AlphaFoldDB" id="A0A1M2VE34"/>
<feature type="compositionally biased region" description="Gly residues" evidence="1">
    <location>
        <begin position="409"/>
        <end position="433"/>
    </location>
</feature>
<proteinExistence type="predicted"/>
<feature type="region of interest" description="Disordered" evidence="1">
    <location>
        <begin position="344"/>
        <end position="439"/>
    </location>
</feature>
<dbReference type="OrthoDB" id="3270165at2759"/>
<feature type="non-terminal residue" evidence="3">
    <location>
        <position position="1"/>
    </location>
</feature>
<dbReference type="OMA" id="WTACKHA"/>
<accession>A0A1M2VE34</accession>
<evidence type="ECO:0000259" key="2">
    <source>
        <dbReference type="Pfam" id="PF17667"/>
    </source>
</evidence>
<dbReference type="PANTHER" id="PTHR38248">
    <property type="entry name" value="FUNK1 6"/>
    <property type="match status" value="1"/>
</dbReference>
<feature type="region of interest" description="Disordered" evidence="1">
    <location>
        <begin position="1"/>
        <end position="30"/>
    </location>
</feature>
<reference evidence="3 4" key="1">
    <citation type="submission" date="2016-10" db="EMBL/GenBank/DDBJ databases">
        <title>Genome sequence of the basidiomycete white-rot fungus Trametes pubescens.</title>
        <authorList>
            <person name="Makela M.R."/>
            <person name="Granchi Z."/>
            <person name="Peng M."/>
            <person name="De Vries R.P."/>
            <person name="Grigoriev I."/>
            <person name="Riley R."/>
            <person name="Hilden K."/>
        </authorList>
    </citation>
    <scope>NUCLEOTIDE SEQUENCE [LARGE SCALE GENOMIC DNA]</scope>
    <source>
        <strain evidence="3 4">FBCC735</strain>
    </source>
</reference>
<feature type="compositionally biased region" description="Low complexity" evidence="1">
    <location>
        <begin position="344"/>
        <end position="354"/>
    </location>
</feature>
<dbReference type="SUPFAM" id="SSF56112">
    <property type="entry name" value="Protein kinase-like (PK-like)"/>
    <property type="match status" value="1"/>
</dbReference>
<dbReference type="Proteomes" id="UP000184267">
    <property type="component" value="Unassembled WGS sequence"/>
</dbReference>
<comment type="caution">
    <text evidence="3">The sequence shown here is derived from an EMBL/GenBank/DDBJ whole genome shotgun (WGS) entry which is preliminary data.</text>
</comment>
<name>A0A1M2VE34_TRAPU</name>
<keyword evidence="4" id="KW-1185">Reference proteome</keyword>
<dbReference type="GO" id="GO:0004672">
    <property type="term" value="F:protein kinase activity"/>
    <property type="evidence" value="ECO:0007669"/>
    <property type="project" value="InterPro"/>
</dbReference>
<dbReference type="Gene3D" id="1.10.510.10">
    <property type="entry name" value="Transferase(Phosphotransferase) domain 1"/>
    <property type="match status" value="1"/>
</dbReference>
<dbReference type="STRING" id="154538.A0A1M2VE34"/>
<evidence type="ECO:0000313" key="4">
    <source>
        <dbReference type="Proteomes" id="UP000184267"/>
    </source>
</evidence>
<evidence type="ECO:0000313" key="3">
    <source>
        <dbReference type="EMBL" id="OJT05834.1"/>
    </source>
</evidence>
<dbReference type="Pfam" id="PF17667">
    <property type="entry name" value="Pkinase_fungal"/>
    <property type="match status" value="1"/>
</dbReference>
<dbReference type="InterPro" id="IPR040976">
    <property type="entry name" value="Pkinase_fungal"/>
</dbReference>
<protein>
    <recommendedName>
        <fullName evidence="2">Fungal-type protein kinase domain-containing protein</fullName>
    </recommendedName>
</protein>
<feature type="compositionally biased region" description="Polar residues" evidence="1">
    <location>
        <begin position="8"/>
        <end position="18"/>
    </location>
</feature>
<dbReference type="EMBL" id="MNAD01001375">
    <property type="protein sequence ID" value="OJT05834.1"/>
    <property type="molecule type" value="Genomic_DNA"/>
</dbReference>
<feature type="domain" description="Fungal-type protein kinase" evidence="2">
    <location>
        <begin position="35"/>
        <end position="203"/>
    </location>
</feature>
<sequence>ANGPADGDQQTASESMPQVGQPDIPYPMHQTWSSRLGMGPTYHANERSHMRFVMDTVGRPLSRFKTTKELVMALRDAIVGHQLAMERAGVLHRDVSSGNILIVDRVPVARPISHGVLLDYDYSSMTLEPPNRSMAVDVIPPRFPLFPLESLGQNDPENVADLKERTGTYYFIALELLRAGTEPVVHDSHHDLESFYWVLLWIVLRHTAHNSPEGKETCSLVFKFGNDREASTAKGGWLYNVEAPLKIDKNPPLTHLMAQLQDLVFDAALPRWRRSKPLTYRAFLDIFDAAIEREDWPTNDPALPFIPPKPTDMPTVIEGALPSCQVKRPFEFINEFASGPSGIASIESSPSSRASAKRQRAAATPLASGSGAPSENGGAASTSRTTARKRGRGARGSKTTSGRDKASGGRPGKASGGRSGKASGGGSGKGSGAGKAPAM</sequence>
<dbReference type="PROSITE" id="PS00109">
    <property type="entry name" value="PROTEIN_KINASE_TYR"/>
    <property type="match status" value="1"/>
</dbReference>
<dbReference type="PANTHER" id="PTHR38248:SF2">
    <property type="entry name" value="FUNK1 11"/>
    <property type="match status" value="1"/>
</dbReference>
<feature type="compositionally biased region" description="Basic residues" evidence="1">
    <location>
        <begin position="386"/>
        <end position="395"/>
    </location>
</feature>
<dbReference type="InterPro" id="IPR008266">
    <property type="entry name" value="Tyr_kinase_AS"/>
</dbReference>
<organism evidence="3 4">
    <name type="scientific">Trametes pubescens</name>
    <name type="common">White-rot fungus</name>
    <dbReference type="NCBI Taxonomy" id="154538"/>
    <lineage>
        <taxon>Eukaryota</taxon>
        <taxon>Fungi</taxon>
        <taxon>Dikarya</taxon>
        <taxon>Basidiomycota</taxon>
        <taxon>Agaricomycotina</taxon>
        <taxon>Agaricomycetes</taxon>
        <taxon>Polyporales</taxon>
        <taxon>Polyporaceae</taxon>
        <taxon>Trametes</taxon>
    </lineage>
</organism>
<evidence type="ECO:0000256" key="1">
    <source>
        <dbReference type="SAM" id="MobiDB-lite"/>
    </source>
</evidence>
<gene>
    <name evidence="3" type="ORF">TRAPUB_3329</name>
</gene>
<dbReference type="InterPro" id="IPR011009">
    <property type="entry name" value="Kinase-like_dom_sf"/>
</dbReference>